<comment type="caution">
    <text evidence="7">The sequence shown here is derived from an EMBL/GenBank/DDBJ whole genome shotgun (WGS) entry which is preliminary data.</text>
</comment>
<keyword evidence="3 6" id="KW-0812">Transmembrane</keyword>
<dbReference type="GO" id="GO:0005886">
    <property type="term" value="C:plasma membrane"/>
    <property type="evidence" value="ECO:0007669"/>
    <property type="project" value="UniProtKB-SubCell"/>
</dbReference>
<dbReference type="AlphaFoldDB" id="A0AA41JIL7"/>
<feature type="transmembrane region" description="Helical" evidence="6">
    <location>
        <begin position="364"/>
        <end position="387"/>
    </location>
</feature>
<gene>
    <name evidence="7" type="ORF">KDW93_08140</name>
</gene>
<feature type="transmembrane region" description="Helical" evidence="6">
    <location>
        <begin position="82"/>
        <end position="103"/>
    </location>
</feature>
<evidence type="ECO:0000256" key="4">
    <source>
        <dbReference type="ARBA" id="ARBA00022989"/>
    </source>
</evidence>
<keyword evidence="5 6" id="KW-0472">Membrane</keyword>
<feature type="transmembrane region" description="Helical" evidence="6">
    <location>
        <begin position="393"/>
        <end position="415"/>
    </location>
</feature>
<evidence type="ECO:0000256" key="2">
    <source>
        <dbReference type="ARBA" id="ARBA00022475"/>
    </source>
</evidence>
<evidence type="ECO:0000256" key="6">
    <source>
        <dbReference type="SAM" id="Phobius"/>
    </source>
</evidence>
<feature type="transmembrane region" description="Helical" evidence="6">
    <location>
        <begin position="148"/>
        <end position="170"/>
    </location>
</feature>
<name>A0AA41JIL7_9BURK</name>
<feature type="transmembrane region" description="Helical" evidence="6">
    <location>
        <begin position="12"/>
        <end position="33"/>
    </location>
</feature>
<feature type="transmembrane region" description="Helical" evidence="6">
    <location>
        <begin position="332"/>
        <end position="352"/>
    </location>
</feature>
<organism evidence="7 8">
    <name type="scientific">Burkholderia ambifaria</name>
    <dbReference type="NCBI Taxonomy" id="152480"/>
    <lineage>
        <taxon>Bacteria</taxon>
        <taxon>Pseudomonadati</taxon>
        <taxon>Pseudomonadota</taxon>
        <taxon>Betaproteobacteria</taxon>
        <taxon>Burkholderiales</taxon>
        <taxon>Burkholderiaceae</taxon>
        <taxon>Burkholderia</taxon>
        <taxon>Burkholderia cepacia complex</taxon>
    </lineage>
</organism>
<feature type="transmembrane region" description="Helical" evidence="6">
    <location>
        <begin position="39"/>
        <end position="61"/>
    </location>
</feature>
<keyword evidence="2" id="KW-1003">Cell membrane</keyword>
<accession>A0AA41JIL7</accession>
<feature type="transmembrane region" description="Helical" evidence="6">
    <location>
        <begin position="115"/>
        <end position="136"/>
    </location>
</feature>
<feature type="transmembrane region" description="Helical" evidence="6">
    <location>
        <begin position="301"/>
        <end position="320"/>
    </location>
</feature>
<protein>
    <submittedName>
        <fullName evidence="7">Polysaccharide biosynthesis protein</fullName>
    </submittedName>
</protein>
<evidence type="ECO:0000313" key="7">
    <source>
        <dbReference type="EMBL" id="MBR8128946.1"/>
    </source>
</evidence>
<reference evidence="7" key="1">
    <citation type="submission" date="2021-04" db="EMBL/GenBank/DDBJ databases">
        <title>A collection of bacterial strains from the Burkholderia cepacia Research Laboratory and Repository.</title>
        <authorList>
            <person name="Lipuma J."/>
            <person name="Spilker T."/>
        </authorList>
    </citation>
    <scope>NUCLEOTIDE SEQUENCE</scope>
    <source>
        <strain evidence="7">AU36012</strain>
    </source>
</reference>
<feature type="transmembrane region" description="Helical" evidence="6">
    <location>
        <begin position="176"/>
        <end position="197"/>
    </location>
</feature>
<evidence type="ECO:0000256" key="5">
    <source>
        <dbReference type="ARBA" id="ARBA00023136"/>
    </source>
</evidence>
<dbReference type="PANTHER" id="PTHR30250">
    <property type="entry name" value="PST FAMILY PREDICTED COLANIC ACID TRANSPORTER"/>
    <property type="match status" value="1"/>
</dbReference>
<dbReference type="EMBL" id="JAGSVG010000005">
    <property type="protein sequence ID" value="MBR8128946.1"/>
    <property type="molecule type" value="Genomic_DNA"/>
</dbReference>
<evidence type="ECO:0000256" key="3">
    <source>
        <dbReference type="ARBA" id="ARBA00022692"/>
    </source>
</evidence>
<evidence type="ECO:0000256" key="1">
    <source>
        <dbReference type="ARBA" id="ARBA00004651"/>
    </source>
</evidence>
<comment type="subcellular location">
    <subcellularLocation>
        <location evidence="1">Cell membrane</location>
        <topology evidence="1">Multi-pass membrane protein</topology>
    </subcellularLocation>
</comment>
<keyword evidence="4 6" id="KW-1133">Transmembrane helix</keyword>
<feature type="transmembrane region" description="Helical" evidence="6">
    <location>
        <begin position="218"/>
        <end position="239"/>
    </location>
</feature>
<feature type="transmembrane region" description="Helical" evidence="6">
    <location>
        <begin position="259"/>
        <end position="280"/>
    </location>
</feature>
<proteinExistence type="predicted"/>
<dbReference type="PANTHER" id="PTHR30250:SF11">
    <property type="entry name" value="O-ANTIGEN TRANSPORTER-RELATED"/>
    <property type="match status" value="1"/>
</dbReference>
<evidence type="ECO:0000313" key="8">
    <source>
        <dbReference type="Proteomes" id="UP000682266"/>
    </source>
</evidence>
<sequence>MTIRTLPMLIRLALRFAALGLKFGLTIVIARTLGFDAVAVYGLAVAVSVVASKLLGLGFSTELNRRLSASDPLPAVGEARRLGTLFSGLYLLACTSLAIASLAGFPADAFGLSTRMLWCILLVALSEHAAFETNAWMFSLHRPRMGSLLLFVRTGAWAGIACAGLLSGAVRSIEAVFALWFACNACVVAVSWQRIGVLARRARHARRFAHAPAARDMIAVWLHGLPFYAAGGLLSILQYAERFISGGHVNADALGRYVFAWSVANGVQTVAFAAVVATAAPGFVRALADDPAEFRRRLRRAVAASASLAALLSIAILVVHDDLFRLANERPGAHEVALLAVLLASFVLRAAADVLWAAAIALRAGVGVTLAMAGVALVCVPAAWYLIAGFGTTGAALAHLTASVAIVVALATIVLRGGRIHSSGAIRRSVSDVA</sequence>
<dbReference type="InterPro" id="IPR050833">
    <property type="entry name" value="Poly_Biosynth_Transport"/>
</dbReference>
<dbReference type="Proteomes" id="UP000682266">
    <property type="component" value="Unassembled WGS sequence"/>
</dbReference>